<evidence type="ECO:0000313" key="2">
    <source>
        <dbReference type="Proteomes" id="UP001164746"/>
    </source>
</evidence>
<sequence length="640" mass="71222">MFPTIRRDAKGSVILTDTRLARLVKSEKREWAKPEKYEEVKIAARCQCREAGGDDNQPKQWMGFLRMQWGSFRGETYRWLLENTPGYFGWLINKLKQDKLSPSDHLFLFKMTLIKYASMFPEGNEIVAIKEKKKKANKSERFTRKYPKCANIIPGRVRGSNPHHPPVLFCQNWELPPLPVLSQIQGRESLANMGGEPHHHSWPDLQSFQHIKPHHRTLGLTYDLSLLVFLFIRDLANPDDEALVFLFIGDLANPDDEALVFLFKGDLANPDDEALVFLFKGDLANPDDEVLVLLFMGDLASPDEGVLANPDAEVLAFLFIGDLANPEAEVLGFLFIGDLANPEAEGLVFVFLFIGDLANPDAEGLVLAFLFIGDVANPDDEAFMLVFPPPIEDLAKPEGKTFSGDLCEIKGDGLSAWTDLLTVKLRILVDLEDLPANPIVAGSSFWICMPIYKSKFSECKLMQTKSQPNVATIRIVMKNHDLQCSLKMYYPSFPAIVPSFPTASTSSAHHIQLTENYNFKRANQRKISPISVWGTLDRCGASGDIRRIITRVACCHVVGEKVNCVVLGAISQIGKRNTGTRANQRKISPISVWGTLGRCGASGDIRRIITRVACCHVVGEEVNCVVLGAISQIGKRNTGA</sequence>
<dbReference type="Proteomes" id="UP001164746">
    <property type="component" value="Chromosome 9"/>
</dbReference>
<name>A0ABY7F068_MYAAR</name>
<evidence type="ECO:0000313" key="1">
    <source>
        <dbReference type="EMBL" id="WAR14729.1"/>
    </source>
</evidence>
<keyword evidence="2" id="KW-1185">Reference proteome</keyword>
<feature type="non-terminal residue" evidence="1">
    <location>
        <position position="640"/>
    </location>
</feature>
<accession>A0ABY7F068</accession>
<gene>
    <name evidence="1" type="ORF">MAR_004834</name>
</gene>
<protein>
    <submittedName>
        <fullName evidence="1">Uncharacterized protein</fullName>
    </submittedName>
</protein>
<organism evidence="1 2">
    <name type="scientific">Mya arenaria</name>
    <name type="common">Soft-shell clam</name>
    <dbReference type="NCBI Taxonomy" id="6604"/>
    <lineage>
        <taxon>Eukaryota</taxon>
        <taxon>Metazoa</taxon>
        <taxon>Spiralia</taxon>
        <taxon>Lophotrochozoa</taxon>
        <taxon>Mollusca</taxon>
        <taxon>Bivalvia</taxon>
        <taxon>Autobranchia</taxon>
        <taxon>Heteroconchia</taxon>
        <taxon>Euheterodonta</taxon>
        <taxon>Imparidentia</taxon>
        <taxon>Neoheterodontei</taxon>
        <taxon>Myida</taxon>
        <taxon>Myoidea</taxon>
        <taxon>Myidae</taxon>
        <taxon>Mya</taxon>
    </lineage>
</organism>
<reference evidence="1" key="1">
    <citation type="submission" date="2022-11" db="EMBL/GenBank/DDBJ databases">
        <title>Centuries of genome instability and evolution in soft-shell clam transmissible cancer (bioRxiv).</title>
        <authorList>
            <person name="Hart S.F.M."/>
            <person name="Yonemitsu M.A."/>
            <person name="Giersch R.M."/>
            <person name="Beal B.F."/>
            <person name="Arriagada G."/>
            <person name="Davis B.W."/>
            <person name="Ostrander E.A."/>
            <person name="Goff S.P."/>
            <person name="Metzger M.J."/>
        </authorList>
    </citation>
    <scope>NUCLEOTIDE SEQUENCE</scope>
    <source>
        <strain evidence="1">MELC-2E11</strain>
        <tissue evidence="1">Siphon/mantle</tissue>
    </source>
</reference>
<proteinExistence type="predicted"/>
<dbReference type="EMBL" id="CP111020">
    <property type="protein sequence ID" value="WAR14729.1"/>
    <property type="molecule type" value="Genomic_DNA"/>
</dbReference>